<dbReference type="AlphaFoldDB" id="A0A398CXW5"/>
<dbReference type="Proteomes" id="UP000266340">
    <property type="component" value="Unassembled WGS sequence"/>
</dbReference>
<gene>
    <name evidence="1" type="ORF">D3H35_03860</name>
</gene>
<reference evidence="1 2" key="1">
    <citation type="submission" date="2018-09" db="EMBL/GenBank/DDBJ databases">
        <title>Cohnella cavernae sp. nov., isolated from a karst cave.</title>
        <authorList>
            <person name="Zhu H."/>
        </authorList>
    </citation>
    <scope>NUCLEOTIDE SEQUENCE [LARGE SCALE GENOMIC DNA]</scope>
    <source>
        <strain evidence="1 2">K2E09-144</strain>
    </source>
</reference>
<comment type="caution">
    <text evidence="1">The sequence shown here is derived from an EMBL/GenBank/DDBJ whole genome shotgun (WGS) entry which is preliminary data.</text>
</comment>
<dbReference type="EMBL" id="QXJM01000023">
    <property type="protein sequence ID" value="RIE04637.1"/>
    <property type="molecule type" value="Genomic_DNA"/>
</dbReference>
<name>A0A398CXW5_9BACL</name>
<organism evidence="1 2">
    <name type="scientific">Cohnella faecalis</name>
    <dbReference type="NCBI Taxonomy" id="2315694"/>
    <lineage>
        <taxon>Bacteria</taxon>
        <taxon>Bacillati</taxon>
        <taxon>Bacillota</taxon>
        <taxon>Bacilli</taxon>
        <taxon>Bacillales</taxon>
        <taxon>Paenibacillaceae</taxon>
        <taxon>Cohnella</taxon>
    </lineage>
</organism>
<sequence>MNNGFVVFRRRRSRFYLEYQISISFRSSYIYLIPTQSYFDVQGTPKPFLLVQSCFAQRLHMIMEDIGRKPILFAFRLNILAAAS</sequence>
<evidence type="ECO:0000313" key="2">
    <source>
        <dbReference type="Proteomes" id="UP000266340"/>
    </source>
</evidence>
<protein>
    <submittedName>
        <fullName evidence="1">Uncharacterized protein</fullName>
    </submittedName>
</protein>
<accession>A0A398CXW5</accession>
<evidence type="ECO:0000313" key="1">
    <source>
        <dbReference type="EMBL" id="RIE04637.1"/>
    </source>
</evidence>
<keyword evidence="2" id="KW-1185">Reference proteome</keyword>
<proteinExistence type="predicted"/>